<proteinExistence type="predicted"/>
<dbReference type="InterPro" id="IPR029058">
    <property type="entry name" value="AB_hydrolase_fold"/>
</dbReference>
<dbReference type="SMART" id="SM00939">
    <property type="entry name" value="PepX_C"/>
    <property type="match status" value="1"/>
</dbReference>
<keyword evidence="1 3" id="KW-0378">Hydrolase</keyword>
<dbReference type="Proteomes" id="UP001629745">
    <property type="component" value="Unassembled WGS sequence"/>
</dbReference>
<dbReference type="InterPro" id="IPR000383">
    <property type="entry name" value="Xaa-Pro-like_dom"/>
</dbReference>
<evidence type="ECO:0000259" key="2">
    <source>
        <dbReference type="SMART" id="SM00939"/>
    </source>
</evidence>
<dbReference type="Gene3D" id="2.60.120.260">
    <property type="entry name" value="Galactose-binding domain-like"/>
    <property type="match status" value="1"/>
</dbReference>
<dbReference type="InterPro" id="IPR013736">
    <property type="entry name" value="Xaa-Pro_dipept_C"/>
</dbReference>
<dbReference type="Pfam" id="PF02129">
    <property type="entry name" value="Peptidase_S15"/>
    <property type="match status" value="1"/>
</dbReference>
<dbReference type="InterPro" id="IPR050585">
    <property type="entry name" value="Xaa-Pro_dipeptidyl-ppase/CocE"/>
</dbReference>
<evidence type="ECO:0000256" key="1">
    <source>
        <dbReference type="ARBA" id="ARBA00022801"/>
    </source>
</evidence>
<dbReference type="InterPro" id="IPR005674">
    <property type="entry name" value="CocE/Ser_esterase"/>
</dbReference>
<dbReference type="Gene3D" id="3.40.50.1820">
    <property type="entry name" value="alpha/beta hydrolase"/>
    <property type="match status" value="1"/>
</dbReference>
<organism evidence="3 4">
    <name type="scientific">Rhodococcus parequi</name>
    <dbReference type="NCBI Taxonomy" id="3137122"/>
    <lineage>
        <taxon>Bacteria</taxon>
        <taxon>Bacillati</taxon>
        <taxon>Actinomycetota</taxon>
        <taxon>Actinomycetes</taxon>
        <taxon>Mycobacteriales</taxon>
        <taxon>Nocardiaceae</taxon>
        <taxon>Rhodococcus</taxon>
    </lineage>
</organism>
<dbReference type="Pfam" id="PF08530">
    <property type="entry name" value="PepX_C"/>
    <property type="match status" value="1"/>
</dbReference>
<dbReference type="SUPFAM" id="SSF49785">
    <property type="entry name" value="Galactose-binding domain-like"/>
    <property type="match status" value="1"/>
</dbReference>
<name>A0ABW9FIA6_9NOCA</name>
<dbReference type="PANTHER" id="PTHR43056">
    <property type="entry name" value="PEPTIDASE S9 PROLYL OLIGOPEPTIDASE"/>
    <property type="match status" value="1"/>
</dbReference>
<dbReference type="InterPro" id="IPR008979">
    <property type="entry name" value="Galactose-bd-like_sf"/>
</dbReference>
<dbReference type="GO" id="GO:0016787">
    <property type="term" value="F:hydrolase activity"/>
    <property type="evidence" value="ECO:0007669"/>
    <property type="project" value="UniProtKB-KW"/>
</dbReference>
<accession>A0ABW9FIA6</accession>
<reference evidence="3 4" key="1">
    <citation type="submission" date="2023-11" db="EMBL/GenBank/DDBJ databases">
        <authorList>
            <person name="Val-Calvo J."/>
            <person name="Scortti M."/>
            <person name="Vazquez-Boland J."/>
        </authorList>
    </citation>
    <scope>NUCLEOTIDE SEQUENCE [LARGE SCALE GENOMIC DNA]</scope>
    <source>
        <strain evidence="3 4">PAM 2766</strain>
    </source>
</reference>
<dbReference type="RefSeq" id="WP_420165470.1">
    <property type="nucleotide sequence ID" value="NZ_JBDLNV010000005.1"/>
</dbReference>
<sequence>MRILLRPRPGPFLRRGAVTLAAATAVAVGVTVGPPVAIAEPTGGAAGQSWTATTDGPNQFPAITVAEDVPIRMSDGVVLRASVYRPADASGRAIDDKLPTVFNITPYTRLVPALADAAAAHPVLGEALDRLGAADLSGTPFDGLTELTGGLGGGLLRTFGVNRNLVQNGYVQVVVDVRGTGYSEGVWDVLGEREQQDTVEVFDWARAQPWSNGDFGMAGVSYSAINSLHAADKRPAGLKAIFPVEPSEDLAREIVATGGAFGAGFMPAWLIAVNGLKFVPIDSLLRGDFDPQWLADRLADPAVMFPQMFDAVLNEEGEAANDGAFYDVRNADVERIQVPTFVTGGWHDIFGRGESRIFDRLQMPAGQKQLLMGNGYHLNPGLGHGTEGAPPRLDVLERAWFDKWVKGIDNGIDGYGPATLYQQGGGWITASQFPRAGADYRRLYLNGTPSGSAPHAVVDGSLTVDAPTTPSTHSVAPGLRAACSRDTAQGTAGFGAILGSTCTQDARFAEAESLTFTTAPVTEATEISGPVAVHLLTTTDAPDGFWSVTVNDVAPDGRSTVITNGALLSSRSTLDESASEKDASGAYTVPVADLGADTTRAVTPGAPLILDIGLNGTEAKLAAGHRLRVDVAAASFPRYLPMLPDLQATGLKAQRLLIDPANPSFVNVPVVGKPGW</sequence>
<keyword evidence="4" id="KW-1185">Reference proteome</keyword>
<dbReference type="SUPFAM" id="SSF53474">
    <property type="entry name" value="alpha/beta-Hydrolases"/>
    <property type="match status" value="1"/>
</dbReference>
<dbReference type="PANTHER" id="PTHR43056:SF10">
    <property type="entry name" value="COCE_NOND FAMILY, PUTATIVE (AFU_ORTHOLOGUE AFUA_7G00600)-RELATED"/>
    <property type="match status" value="1"/>
</dbReference>
<evidence type="ECO:0000313" key="3">
    <source>
        <dbReference type="EMBL" id="MFM1724984.1"/>
    </source>
</evidence>
<evidence type="ECO:0000313" key="4">
    <source>
        <dbReference type="Proteomes" id="UP001629745"/>
    </source>
</evidence>
<dbReference type="EMBL" id="JBDLNV010000005">
    <property type="protein sequence ID" value="MFM1724984.1"/>
    <property type="molecule type" value="Genomic_DNA"/>
</dbReference>
<dbReference type="NCBIfam" id="TIGR00976">
    <property type="entry name" value="CocE_NonD"/>
    <property type="match status" value="1"/>
</dbReference>
<feature type="domain" description="Xaa-Pro dipeptidyl-peptidase C-terminal" evidence="2">
    <location>
        <begin position="398"/>
        <end position="667"/>
    </location>
</feature>
<comment type="caution">
    <text evidence="3">The sequence shown here is derived from an EMBL/GenBank/DDBJ whole genome shotgun (WGS) entry which is preliminary data.</text>
</comment>
<protein>
    <submittedName>
        <fullName evidence="3">CocE/NonD family hydrolase</fullName>
    </submittedName>
</protein>
<gene>
    <name evidence="3" type="ORF">ABEU20_003579</name>
</gene>